<name>A0A517TYA4_9BACT</name>
<organism evidence="1 2">
    <name type="scientific">Lacipirellula limnantheis</name>
    <dbReference type="NCBI Taxonomy" id="2528024"/>
    <lineage>
        <taxon>Bacteria</taxon>
        <taxon>Pseudomonadati</taxon>
        <taxon>Planctomycetota</taxon>
        <taxon>Planctomycetia</taxon>
        <taxon>Pirellulales</taxon>
        <taxon>Lacipirellulaceae</taxon>
        <taxon>Lacipirellula</taxon>
    </lineage>
</organism>
<dbReference type="EMBL" id="CP036339">
    <property type="protein sequence ID" value="QDT73357.1"/>
    <property type="molecule type" value="Genomic_DNA"/>
</dbReference>
<evidence type="ECO:0000313" key="1">
    <source>
        <dbReference type="EMBL" id="QDT73357.1"/>
    </source>
</evidence>
<accession>A0A517TYA4</accession>
<dbReference type="Proteomes" id="UP000317909">
    <property type="component" value="Chromosome"/>
</dbReference>
<sequence>MSFRDPIRLTLLAACVCGLQLCQSDCSHAQVARYQPRTPTISPYLNLTRFDNGGIPNYYSLVRPQIQQQRFNSQAQRTVNLQETQINTLQSEMQSGATTPAVTGGGSWFMQPATQTRFLDSSRYFPMPSRPALRR</sequence>
<keyword evidence="2" id="KW-1185">Reference proteome</keyword>
<dbReference type="KEGG" id="llh:I41_25460"/>
<dbReference type="AlphaFoldDB" id="A0A517TYA4"/>
<protein>
    <submittedName>
        <fullName evidence="1">Uncharacterized protein</fullName>
    </submittedName>
</protein>
<gene>
    <name evidence="1" type="ORF">I41_25460</name>
</gene>
<evidence type="ECO:0000313" key="2">
    <source>
        <dbReference type="Proteomes" id="UP000317909"/>
    </source>
</evidence>
<reference evidence="1 2" key="1">
    <citation type="submission" date="2019-02" db="EMBL/GenBank/DDBJ databases">
        <title>Deep-cultivation of Planctomycetes and their phenomic and genomic characterization uncovers novel biology.</title>
        <authorList>
            <person name="Wiegand S."/>
            <person name="Jogler M."/>
            <person name="Boedeker C."/>
            <person name="Pinto D."/>
            <person name="Vollmers J."/>
            <person name="Rivas-Marin E."/>
            <person name="Kohn T."/>
            <person name="Peeters S.H."/>
            <person name="Heuer A."/>
            <person name="Rast P."/>
            <person name="Oberbeckmann S."/>
            <person name="Bunk B."/>
            <person name="Jeske O."/>
            <person name="Meyerdierks A."/>
            <person name="Storesund J.E."/>
            <person name="Kallscheuer N."/>
            <person name="Luecker S."/>
            <person name="Lage O.M."/>
            <person name="Pohl T."/>
            <person name="Merkel B.J."/>
            <person name="Hornburger P."/>
            <person name="Mueller R.-W."/>
            <person name="Bruemmer F."/>
            <person name="Labrenz M."/>
            <person name="Spormann A.M."/>
            <person name="Op den Camp H."/>
            <person name="Overmann J."/>
            <person name="Amann R."/>
            <person name="Jetten M.S.M."/>
            <person name="Mascher T."/>
            <person name="Medema M.H."/>
            <person name="Devos D.P."/>
            <person name="Kaster A.-K."/>
            <person name="Ovreas L."/>
            <person name="Rohde M."/>
            <person name="Galperin M.Y."/>
            <person name="Jogler C."/>
        </authorList>
    </citation>
    <scope>NUCLEOTIDE SEQUENCE [LARGE SCALE GENOMIC DNA]</scope>
    <source>
        <strain evidence="1 2">I41</strain>
    </source>
</reference>
<proteinExistence type="predicted"/>